<protein>
    <submittedName>
        <fullName evidence="1">Uncharacterized protein</fullName>
    </submittedName>
</protein>
<reference evidence="2" key="1">
    <citation type="journal article" date="2019" name="Int. J. Syst. Evol. Microbiol.">
        <title>The Global Catalogue of Microorganisms (GCM) 10K type strain sequencing project: providing services to taxonomists for standard genome sequencing and annotation.</title>
        <authorList>
            <consortium name="The Broad Institute Genomics Platform"/>
            <consortium name="The Broad Institute Genome Sequencing Center for Infectious Disease"/>
            <person name="Wu L."/>
            <person name="Ma J."/>
        </authorList>
    </citation>
    <scope>NUCLEOTIDE SEQUENCE [LARGE SCALE GENOMIC DNA]</scope>
    <source>
        <strain evidence="2">CECT 7184</strain>
    </source>
</reference>
<comment type="caution">
    <text evidence="1">The sequence shown here is derived from an EMBL/GenBank/DDBJ whole genome shotgun (WGS) entry which is preliminary data.</text>
</comment>
<dbReference type="Proteomes" id="UP001242368">
    <property type="component" value="Unassembled WGS sequence"/>
</dbReference>
<sequence>MQKNLQINSNLYLSPYYKRQANRLPFIFLYSTLINKMLKDTSCINVSLLTYLHHVFIPDFH</sequence>
<dbReference type="RefSeq" id="WP_290362889.1">
    <property type="nucleotide sequence ID" value="NZ_JAUFQU010000001.1"/>
</dbReference>
<evidence type="ECO:0000313" key="2">
    <source>
        <dbReference type="Proteomes" id="UP001242368"/>
    </source>
</evidence>
<gene>
    <name evidence="1" type="ORF">QW060_06795</name>
</gene>
<evidence type="ECO:0000313" key="1">
    <source>
        <dbReference type="EMBL" id="MDN3706837.1"/>
    </source>
</evidence>
<dbReference type="EMBL" id="JAUFQU010000001">
    <property type="protein sequence ID" value="MDN3706837.1"/>
    <property type="molecule type" value="Genomic_DNA"/>
</dbReference>
<keyword evidence="2" id="KW-1185">Reference proteome</keyword>
<name>A0ABT8CUH8_9FLAO</name>
<organism evidence="1 2">
    <name type="scientific">Paenimyroides ceti</name>
    <dbReference type="NCBI Taxonomy" id="395087"/>
    <lineage>
        <taxon>Bacteria</taxon>
        <taxon>Pseudomonadati</taxon>
        <taxon>Bacteroidota</taxon>
        <taxon>Flavobacteriia</taxon>
        <taxon>Flavobacteriales</taxon>
        <taxon>Flavobacteriaceae</taxon>
        <taxon>Paenimyroides</taxon>
    </lineage>
</organism>
<proteinExistence type="predicted"/>
<accession>A0ABT8CUH8</accession>